<dbReference type="FunFam" id="3.40.50.720:FF:000084">
    <property type="entry name" value="Short-chain dehydrogenase reductase"/>
    <property type="match status" value="1"/>
</dbReference>
<reference evidence="3" key="1">
    <citation type="submission" date="2021-02" db="EMBL/GenBank/DDBJ databases">
        <title>Infant gut strain persistence is associated with maternal origin, phylogeny, and functional potential including surface adhesion and iron acquisition.</title>
        <authorList>
            <person name="Lou Y.C."/>
        </authorList>
    </citation>
    <scope>NUCLEOTIDE SEQUENCE</scope>
    <source>
        <strain evidence="3">L3_101_000M1_dasL3_101_000M1_concoct_87</strain>
    </source>
</reference>
<protein>
    <submittedName>
        <fullName evidence="3">SDR family oxidoreductase</fullName>
    </submittedName>
</protein>
<name>A0A943DHA4_9FIRM</name>
<accession>A0A943DHA4</accession>
<dbReference type="PANTHER" id="PTHR43639">
    <property type="entry name" value="OXIDOREDUCTASE, SHORT-CHAIN DEHYDROGENASE/REDUCTASE FAMILY (AFU_ORTHOLOGUE AFUA_5G02870)"/>
    <property type="match status" value="1"/>
</dbReference>
<sequence length="287" mass="30978">MERKKMIITAGNRGIGAAIAVKFAQAGYDVSLSYAHSRESAEEVAEKVRACGGRCFLHKAVLEEEGTAEAFIHESIQELGGVDVFVNNAIRPGLGGGLLDIDTVEMDKLMRADLRAAILCSRETARYMVKHNVKGCIIVISSMRAERAMPNAGLYSGFKAGLNQMVKCFALDLAPFGIRMNGVAPGAIKVRTNAELLATGMPEKIVQAKDEFAERVPLGRKGKPEDIAEAVFFLASDKASYITGETLLVDGGLTIPGFPESVGPAGTDAYTWGYIPRPETWTWADQY</sequence>
<evidence type="ECO:0000313" key="4">
    <source>
        <dbReference type="Proteomes" id="UP000759273"/>
    </source>
</evidence>
<dbReference type="GO" id="GO:0008206">
    <property type="term" value="P:bile acid metabolic process"/>
    <property type="evidence" value="ECO:0007669"/>
    <property type="project" value="UniProtKB-ARBA"/>
</dbReference>
<gene>
    <name evidence="3" type="ORF">KHY36_13410</name>
</gene>
<keyword evidence="2" id="KW-0560">Oxidoreductase</keyword>
<dbReference type="Gene3D" id="3.40.50.720">
    <property type="entry name" value="NAD(P)-binding Rossmann-like Domain"/>
    <property type="match status" value="1"/>
</dbReference>
<dbReference type="PRINTS" id="PR00081">
    <property type="entry name" value="GDHRDH"/>
</dbReference>
<evidence type="ECO:0000256" key="1">
    <source>
        <dbReference type="ARBA" id="ARBA00006484"/>
    </source>
</evidence>
<comment type="similarity">
    <text evidence="1">Belongs to the short-chain dehydrogenases/reductases (SDR) family.</text>
</comment>
<dbReference type="Pfam" id="PF13561">
    <property type="entry name" value="adh_short_C2"/>
    <property type="match status" value="1"/>
</dbReference>
<dbReference type="Proteomes" id="UP000759273">
    <property type="component" value="Unassembled WGS sequence"/>
</dbReference>
<organism evidence="3 4">
    <name type="scientific">Subdoligranulum variabile</name>
    <dbReference type="NCBI Taxonomy" id="214851"/>
    <lineage>
        <taxon>Bacteria</taxon>
        <taxon>Bacillati</taxon>
        <taxon>Bacillota</taxon>
        <taxon>Clostridia</taxon>
        <taxon>Eubacteriales</taxon>
        <taxon>Oscillospiraceae</taxon>
        <taxon>Subdoligranulum</taxon>
    </lineage>
</organism>
<dbReference type="EMBL" id="JAGZGG010000044">
    <property type="protein sequence ID" value="MBS5333511.1"/>
    <property type="molecule type" value="Genomic_DNA"/>
</dbReference>
<dbReference type="AlphaFoldDB" id="A0A943DHA4"/>
<dbReference type="GO" id="GO:0016491">
    <property type="term" value="F:oxidoreductase activity"/>
    <property type="evidence" value="ECO:0007669"/>
    <property type="project" value="UniProtKB-KW"/>
</dbReference>
<dbReference type="InterPro" id="IPR036291">
    <property type="entry name" value="NAD(P)-bd_dom_sf"/>
</dbReference>
<comment type="caution">
    <text evidence="3">The sequence shown here is derived from an EMBL/GenBank/DDBJ whole genome shotgun (WGS) entry which is preliminary data.</text>
</comment>
<dbReference type="PANTHER" id="PTHR43639:SF1">
    <property type="entry name" value="SHORT-CHAIN DEHYDROGENASE_REDUCTASE FAMILY PROTEIN"/>
    <property type="match status" value="1"/>
</dbReference>
<dbReference type="SUPFAM" id="SSF51735">
    <property type="entry name" value="NAD(P)-binding Rossmann-fold domains"/>
    <property type="match status" value="1"/>
</dbReference>
<proteinExistence type="inferred from homology"/>
<evidence type="ECO:0000256" key="2">
    <source>
        <dbReference type="ARBA" id="ARBA00023002"/>
    </source>
</evidence>
<dbReference type="InterPro" id="IPR002347">
    <property type="entry name" value="SDR_fam"/>
</dbReference>
<evidence type="ECO:0000313" key="3">
    <source>
        <dbReference type="EMBL" id="MBS5333511.1"/>
    </source>
</evidence>